<dbReference type="InterPro" id="IPR053134">
    <property type="entry name" value="RNA-dir_DNA_polymerase"/>
</dbReference>
<dbReference type="RefSeq" id="XP_015262418.1">
    <property type="nucleotide sequence ID" value="XM_015406932.1"/>
</dbReference>
<dbReference type="InterPro" id="IPR043128">
    <property type="entry name" value="Rev_trsase/Diguanyl_cyclase"/>
</dbReference>
<protein>
    <recommendedName>
        <fullName evidence="2">ribonuclease H</fullName>
        <ecNumber evidence="2">3.1.26.4</ecNumber>
    </recommendedName>
</protein>
<reference evidence="5" key="1">
    <citation type="submission" date="2025-08" db="UniProtKB">
        <authorList>
            <consortium name="RefSeq"/>
        </authorList>
    </citation>
    <scope>IDENTIFICATION</scope>
</reference>
<dbReference type="InterPro" id="IPR000477">
    <property type="entry name" value="RT_dom"/>
</dbReference>
<dbReference type="Proteomes" id="UP000694871">
    <property type="component" value="Unplaced"/>
</dbReference>
<organism evidence="4 5">
    <name type="scientific">Gekko japonicus</name>
    <name type="common">Schlegel's Japanese gecko</name>
    <dbReference type="NCBI Taxonomy" id="146911"/>
    <lineage>
        <taxon>Eukaryota</taxon>
        <taxon>Metazoa</taxon>
        <taxon>Chordata</taxon>
        <taxon>Craniata</taxon>
        <taxon>Vertebrata</taxon>
        <taxon>Euteleostomi</taxon>
        <taxon>Lepidosauria</taxon>
        <taxon>Squamata</taxon>
        <taxon>Bifurcata</taxon>
        <taxon>Gekkota</taxon>
        <taxon>Gekkonidae</taxon>
        <taxon>Gekkoninae</taxon>
        <taxon>Gekko</taxon>
    </lineage>
</organism>
<sequence length="246" mass="27689">GEEEADKLPPPHRHSDCSIELVPGAKLPKGKIYAMGPAEKEELRKFIDKNLARGFIRPASSPFAAPVLFQEKKDGGLRLCMDYRGLNAMSATNAYPMPLIKDLLAEAAKGKIFSKLDLRDAYFRVRIKEGDEAKTAFNTPLGQFEYLVMLFGLQGAPGVFMNLINEVLHKHLFKGVLVYLDDFVIYFPNLTSHIKLVRDVLTTLHKHKLFAKLSKCEFHKTHIDFLGYRISGTGLDMDPGKARLTR</sequence>
<dbReference type="PANTHER" id="PTHR24559">
    <property type="entry name" value="TRANSPOSON TY3-I GAG-POL POLYPROTEIN"/>
    <property type="match status" value="1"/>
</dbReference>
<keyword evidence="5" id="KW-0695">RNA-directed DNA polymerase</keyword>
<evidence type="ECO:0000256" key="1">
    <source>
        <dbReference type="ARBA" id="ARBA00010879"/>
    </source>
</evidence>
<gene>
    <name evidence="5" type="primary">LOC107106741</name>
</gene>
<evidence type="ECO:0000259" key="3">
    <source>
        <dbReference type="PROSITE" id="PS50878"/>
    </source>
</evidence>
<feature type="non-terminal residue" evidence="5">
    <location>
        <position position="1"/>
    </location>
</feature>
<dbReference type="PROSITE" id="PS50878">
    <property type="entry name" value="RT_POL"/>
    <property type="match status" value="1"/>
</dbReference>
<dbReference type="InterPro" id="IPR043502">
    <property type="entry name" value="DNA/RNA_pol_sf"/>
</dbReference>
<dbReference type="CDD" id="cd01647">
    <property type="entry name" value="RT_LTR"/>
    <property type="match status" value="1"/>
</dbReference>
<dbReference type="Gene3D" id="3.10.10.10">
    <property type="entry name" value="HIV Type 1 Reverse Transcriptase, subunit A, domain 1"/>
    <property type="match status" value="1"/>
</dbReference>
<dbReference type="SUPFAM" id="SSF56672">
    <property type="entry name" value="DNA/RNA polymerases"/>
    <property type="match status" value="1"/>
</dbReference>
<dbReference type="Pfam" id="PF00078">
    <property type="entry name" value="RVT_1"/>
    <property type="match status" value="1"/>
</dbReference>
<name>A0ABM1JLT1_GEKJA</name>
<keyword evidence="5" id="KW-0808">Transferase</keyword>
<dbReference type="Gene3D" id="3.30.70.270">
    <property type="match status" value="1"/>
</dbReference>
<feature type="domain" description="Reverse transcriptase" evidence="3">
    <location>
        <begin position="51"/>
        <end position="230"/>
    </location>
</feature>
<comment type="similarity">
    <text evidence="1">Belongs to the beta type-B retroviral polymerase family. HERV class-II K(HML-2) pol subfamily.</text>
</comment>
<dbReference type="PANTHER" id="PTHR24559:SF440">
    <property type="entry name" value="RIBONUCLEASE H"/>
    <property type="match status" value="1"/>
</dbReference>
<keyword evidence="4" id="KW-1185">Reference proteome</keyword>
<proteinExistence type="inferred from homology"/>
<dbReference type="EC" id="3.1.26.4" evidence="2"/>
<evidence type="ECO:0000313" key="4">
    <source>
        <dbReference type="Proteomes" id="UP000694871"/>
    </source>
</evidence>
<evidence type="ECO:0000313" key="5">
    <source>
        <dbReference type="RefSeq" id="XP_015262418.1"/>
    </source>
</evidence>
<dbReference type="GO" id="GO:0003964">
    <property type="term" value="F:RNA-directed DNA polymerase activity"/>
    <property type="evidence" value="ECO:0007669"/>
    <property type="project" value="UniProtKB-KW"/>
</dbReference>
<accession>A0ABM1JLT1</accession>
<keyword evidence="5" id="KW-0548">Nucleotidyltransferase</keyword>
<dbReference type="GeneID" id="107106741"/>
<evidence type="ECO:0000256" key="2">
    <source>
        <dbReference type="ARBA" id="ARBA00012180"/>
    </source>
</evidence>